<evidence type="ECO:0000259" key="2">
    <source>
        <dbReference type="Pfam" id="PF23636"/>
    </source>
</evidence>
<evidence type="ECO:0000313" key="4">
    <source>
        <dbReference type="Proteomes" id="UP001500945"/>
    </source>
</evidence>
<reference evidence="4" key="1">
    <citation type="journal article" date="2019" name="Int. J. Syst. Evol. Microbiol.">
        <title>The Global Catalogue of Microorganisms (GCM) 10K type strain sequencing project: providing services to taxonomists for standard genome sequencing and annotation.</title>
        <authorList>
            <consortium name="The Broad Institute Genomics Platform"/>
            <consortium name="The Broad Institute Genome Sequencing Center for Infectious Disease"/>
            <person name="Wu L."/>
            <person name="Ma J."/>
        </authorList>
    </citation>
    <scope>NUCLEOTIDE SEQUENCE [LARGE SCALE GENOMIC DNA]</scope>
    <source>
        <strain evidence="4">JCM 17809</strain>
    </source>
</reference>
<dbReference type="Proteomes" id="UP001500945">
    <property type="component" value="Unassembled WGS sequence"/>
</dbReference>
<dbReference type="InterPro" id="IPR055568">
    <property type="entry name" value="DUF7144"/>
</dbReference>
<proteinExistence type="predicted"/>
<feature type="domain" description="DUF7144" evidence="2">
    <location>
        <begin position="29"/>
        <end position="142"/>
    </location>
</feature>
<accession>A0ABP8KQG1</accession>
<name>A0ABP8KQG1_9MICO</name>
<dbReference type="EMBL" id="BAABGM010000026">
    <property type="protein sequence ID" value="GAA4413397.1"/>
    <property type="molecule type" value="Genomic_DNA"/>
</dbReference>
<keyword evidence="1" id="KW-0472">Membrane</keyword>
<evidence type="ECO:0000313" key="3">
    <source>
        <dbReference type="EMBL" id="GAA4413397.1"/>
    </source>
</evidence>
<dbReference type="RefSeq" id="WP_345208641.1">
    <property type="nucleotide sequence ID" value="NZ_BAABGM010000026.1"/>
</dbReference>
<feature type="transmembrane region" description="Helical" evidence="1">
    <location>
        <begin position="99"/>
        <end position="116"/>
    </location>
</feature>
<keyword evidence="1" id="KW-1133">Transmembrane helix</keyword>
<gene>
    <name evidence="3" type="ORF">GCM10023168_36290</name>
</gene>
<sequence length="147" mass="16079">MSYENTSLTTNLDDGRQGQRYSGSGGGLVSFAAVMLIMVGIFHAIQGLVALLNDDFFVVGREYVFQFDLTSWGWIHLLVGLGAVAAGAGLFLGKMWARVFAVVVASLSMLSSFMWLPFYPLWSLTLISLDVLVIWAAIVHGRDLVDE</sequence>
<feature type="transmembrane region" description="Helical" evidence="1">
    <location>
        <begin position="72"/>
        <end position="92"/>
    </location>
</feature>
<organism evidence="3 4">
    <name type="scientific">Fodinibacter luteus</name>
    <dbReference type="NCBI Taxonomy" id="552064"/>
    <lineage>
        <taxon>Bacteria</taxon>
        <taxon>Bacillati</taxon>
        <taxon>Actinomycetota</taxon>
        <taxon>Actinomycetes</taxon>
        <taxon>Micrococcales</taxon>
        <taxon>Intrasporangiaceae</taxon>
        <taxon>Fodinibacter (ex Wang et al. 2009)</taxon>
    </lineage>
</organism>
<feature type="transmembrane region" description="Helical" evidence="1">
    <location>
        <begin position="28"/>
        <end position="52"/>
    </location>
</feature>
<comment type="caution">
    <text evidence="3">The sequence shown here is derived from an EMBL/GenBank/DDBJ whole genome shotgun (WGS) entry which is preliminary data.</text>
</comment>
<protein>
    <recommendedName>
        <fullName evidence="2">DUF7144 domain-containing protein</fullName>
    </recommendedName>
</protein>
<evidence type="ECO:0000256" key="1">
    <source>
        <dbReference type="SAM" id="Phobius"/>
    </source>
</evidence>
<keyword evidence="4" id="KW-1185">Reference proteome</keyword>
<dbReference type="Pfam" id="PF23636">
    <property type="entry name" value="DUF7144"/>
    <property type="match status" value="1"/>
</dbReference>
<keyword evidence="1" id="KW-0812">Transmembrane</keyword>